<evidence type="ECO:0000259" key="2">
    <source>
        <dbReference type="Pfam" id="PF01370"/>
    </source>
</evidence>
<dbReference type="InterPro" id="IPR036291">
    <property type="entry name" value="NAD(P)-bd_dom_sf"/>
</dbReference>
<organism evidence="3">
    <name type="scientific">marine metagenome</name>
    <dbReference type="NCBI Taxonomy" id="408172"/>
    <lineage>
        <taxon>unclassified sequences</taxon>
        <taxon>metagenomes</taxon>
        <taxon>ecological metagenomes</taxon>
    </lineage>
</organism>
<dbReference type="PANTHER" id="PTHR43245">
    <property type="entry name" value="BIFUNCTIONAL POLYMYXIN RESISTANCE PROTEIN ARNA"/>
    <property type="match status" value="1"/>
</dbReference>
<dbReference type="Gene3D" id="3.40.50.720">
    <property type="entry name" value="NAD(P)-binding Rossmann-like Domain"/>
    <property type="match status" value="1"/>
</dbReference>
<dbReference type="SUPFAM" id="SSF51735">
    <property type="entry name" value="NAD(P)-binding Rossmann-fold domains"/>
    <property type="match status" value="1"/>
</dbReference>
<gene>
    <name evidence="3" type="ORF">METZ01_LOCUS283457</name>
</gene>
<dbReference type="PANTHER" id="PTHR43245:SF58">
    <property type="entry name" value="BLL5923 PROTEIN"/>
    <property type="match status" value="1"/>
</dbReference>
<keyword evidence="1" id="KW-0812">Transmembrane</keyword>
<keyword evidence="1" id="KW-1133">Transmembrane helix</keyword>
<feature type="domain" description="NAD-dependent epimerase/dehydratase" evidence="2">
    <location>
        <begin position="2"/>
        <end position="200"/>
    </location>
</feature>
<evidence type="ECO:0000313" key="3">
    <source>
        <dbReference type="EMBL" id="SVC30603.1"/>
    </source>
</evidence>
<feature type="non-terminal residue" evidence="3">
    <location>
        <position position="1"/>
    </location>
</feature>
<dbReference type="InterPro" id="IPR050177">
    <property type="entry name" value="Lipid_A_modif_metabolic_enz"/>
</dbReference>
<protein>
    <recommendedName>
        <fullName evidence="2">NAD-dependent epimerase/dehydratase domain-containing protein</fullName>
    </recommendedName>
</protein>
<keyword evidence="1" id="KW-0472">Membrane</keyword>
<reference evidence="3" key="1">
    <citation type="submission" date="2018-05" db="EMBL/GenBank/DDBJ databases">
        <authorList>
            <person name="Lanie J.A."/>
            <person name="Ng W.-L."/>
            <person name="Kazmierczak K.M."/>
            <person name="Andrzejewski T.M."/>
            <person name="Davidsen T.M."/>
            <person name="Wayne K.J."/>
            <person name="Tettelin H."/>
            <person name="Glass J.I."/>
            <person name="Rusch D."/>
            <person name="Podicherti R."/>
            <person name="Tsui H.-C.T."/>
            <person name="Winkler M.E."/>
        </authorList>
    </citation>
    <scope>NUCLEOTIDE SEQUENCE</scope>
</reference>
<proteinExistence type="predicted"/>
<feature type="transmembrane region" description="Helical" evidence="1">
    <location>
        <begin position="226"/>
        <end position="249"/>
    </location>
</feature>
<name>A0A382L424_9ZZZZ</name>
<dbReference type="Pfam" id="PF01370">
    <property type="entry name" value="Epimerase"/>
    <property type="match status" value="1"/>
</dbReference>
<dbReference type="EMBL" id="UINC01084192">
    <property type="protein sequence ID" value="SVC30603.1"/>
    <property type="molecule type" value="Genomic_DNA"/>
</dbReference>
<accession>A0A382L424</accession>
<sequence>ENNGYSLRIISRKNNSDYDTVICDLGNDRIPESALDSIDIVFHLAGYSHDLVSNPIKDRIYYDINVKATVDLIKIAAKKRVSKFIYISSVKAGGMFDQSRCMTENDQGAPNDIYGVTKREAEIEILRIGKSHNIHVSIIRPALVYGVKMKGNLAIMLNGIKSGWFPPLPETNNKRSMICINDLIDAIFLIASDKRANGRVYIATDGYHYSSRDIYKAMCQAIGKNIPIWITPIFIFSILAWIGDIVKYIPFNSHRYKKIFGNECYSSVELHKLGFTPKYDLFSYLKKYGKSVAENN</sequence>
<dbReference type="AlphaFoldDB" id="A0A382L424"/>
<evidence type="ECO:0000256" key="1">
    <source>
        <dbReference type="SAM" id="Phobius"/>
    </source>
</evidence>
<dbReference type="InterPro" id="IPR001509">
    <property type="entry name" value="Epimerase_deHydtase"/>
</dbReference>